<dbReference type="Gene3D" id="3.20.20.30">
    <property type="entry name" value="Luciferase-like domain"/>
    <property type="match status" value="1"/>
</dbReference>
<dbReference type="InterPro" id="IPR011251">
    <property type="entry name" value="Luciferase-like_dom"/>
</dbReference>
<proteinExistence type="predicted"/>
<organism evidence="2 3">
    <name type="scientific">Rugosimonospora africana</name>
    <dbReference type="NCBI Taxonomy" id="556532"/>
    <lineage>
        <taxon>Bacteria</taxon>
        <taxon>Bacillati</taxon>
        <taxon>Actinomycetota</taxon>
        <taxon>Actinomycetes</taxon>
        <taxon>Micromonosporales</taxon>
        <taxon>Micromonosporaceae</taxon>
        <taxon>Rugosimonospora</taxon>
    </lineage>
</organism>
<feature type="domain" description="Luciferase-like" evidence="1">
    <location>
        <begin position="22"/>
        <end position="271"/>
    </location>
</feature>
<comment type="caution">
    <text evidence="2">The sequence shown here is derived from an EMBL/GenBank/DDBJ whole genome shotgun (WGS) entry which is preliminary data.</text>
</comment>
<dbReference type="SUPFAM" id="SSF51679">
    <property type="entry name" value="Bacterial luciferase-like"/>
    <property type="match status" value="1"/>
</dbReference>
<evidence type="ECO:0000313" key="2">
    <source>
        <dbReference type="EMBL" id="GIH12373.1"/>
    </source>
</evidence>
<reference evidence="2" key="1">
    <citation type="submission" date="2021-01" db="EMBL/GenBank/DDBJ databases">
        <title>Whole genome shotgun sequence of Rugosimonospora africana NBRC 104875.</title>
        <authorList>
            <person name="Komaki H."/>
            <person name="Tamura T."/>
        </authorList>
    </citation>
    <scope>NUCLEOTIDE SEQUENCE</scope>
    <source>
        <strain evidence="2">NBRC 104875</strain>
    </source>
</reference>
<protein>
    <submittedName>
        <fullName evidence="2">N5,N10-methylene tetrahydromethanopterin reductase</fullName>
    </submittedName>
</protein>
<dbReference type="Proteomes" id="UP000642748">
    <property type="component" value="Unassembled WGS sequence"/>
</dbReference>
<dbReference type="EMBL" id="BONZ01000006">
    <property type="protein sequence ID" value="GIH12373.1"/>
    <property type="molecule type" value="Genomic_DNA"/>
</dbReference>
<name>A0A8J3VNM4_9ACTN</name>
<accession>A0A8J3VNM4</accession>
<dbReference type="Pfam" id="PF00296">
    <property type="entry name" value="Bac_luciferase"/>
    <property type="match status" value="1"/>
</dbReference>
<dbReference type="PANTHER" id="PTHR43244">
    <property type="match status" value="1"/>
</dbReference>
<dbReference type="AlphaFoldDB" id="A0A8J3VNM4"/>
<keyword evidence="3" id="KW-1185">Reference proteome</keyword>
<gene>
    <name evidence="2" type="primary">hmd_2</name>
    <name evidence="2" type="ORF">Raf01_05450</name>
</gene>
<sequence length="344" mass="36634">MPGHRAASTIHDMDSVADGNHLGVVLPTGKAQWGEGTDPRDLIDFAVRAERLGYASIWAGDTLLRPVIETFTMLSAAAAATERVGLGSAALIPALRRPVQAAQAIASLDLLSGGRLTLTVGAGFPHRSETEYAVAEVPWRGRFARLDDTVALWRQLWTADGPTSYHGDVLHFDHIPEAIRPAQPGGPPIWLGGAAPAALDRAGRLYDGWLPYPPEPADYQTGLAAVRRAAIGAGRSAEAVTPALFATVLIVDDPEAGRRALAEYAQRTYRMPIEVVETIQLLVAGPPETVTAALDRYVAAGARHVVCRIGALDLKSQLDQLELISELRLSPAGAAQSTWSSQAR</sequence>
<dbReference type="PANTHER" id="PTHR43244:SF2">
    <property type="entry name" value="CONSERVED HYPOTHETICAL ALANINE AND PROLINE-RICH PROTEIN"/>
    <property type="match status" value="1"/>
</dbReference>
<evidence type="ECO:0000259" key="1">
    <source>
        <dbReference type="Pfam" id="PF00296"/>
    </source>
</evidence>
<dbReference type="InterPro" id="IPR050564">
    <property type="entry name" value="F420-G6PD/mer"/>
</dbReference>
<evidence type="ECO:0000313" key="3">
    <source>
        <dbReference type="Proteomes" id="UP000642748"/>
    </source>
</evidence>
<dbReference type="InterPro" id="IPR036661">
    <property type="entry name" value="Luciferase-like_sf"/>
</dbReference>
<dbReference type="GO" id="GO:0016705">
    <property type="term" value="F:oxidoreductase activity, acting on paired donors, with incorporation or reduction of molecular oxygen"/>
    <property type="evidence" value="ECO:0007669"/>
    <property type="project" value="InterPro"/>
</dbReference>